<keyword evidence="2" id="KW-0812">Transmembrane</keyword>
<feature type="transmembrane region" description="Helical" evidence="2">
    <location>
        <begin position="114"/>
        <end position="135"/>
    </location>
</feature>
<dbReference type="PANTHER" id="PTHR34475">
    <property type="match status" value="1"/>
</dbReference>
<proteinExistence type="predicted"/>
<dbReference type="Pfam" id="PF13464">
    <property type="entry name" value="RodZ_C"/>
    <property type="match status" value="1"/>
</dbReference>
<feature type="region of interest" description="Disordered" evidence="1">
    <location>
        <begin position="163"/>
        <end position="221"/>
    </location>
</feature>
<gene>
    <name evidence="4" type="ORF">SAMN05192555_111152</name>
</gene>
<dbReference type="InterPro" id="IPR010982">
    <property type="entry name" value="Lambda_DNA-bd_dom_sf"/>
</dbReference>
<dbReference type="InterPro" id="IPR001387">
    <property type="entry name" value="Cro/C1-type_HTH"/>
</dbReference>
<feature type="compositionally biased region" description="Low complexity" evidence="1">
    <location>
        <begin position="182"/>
        <end position="207"/>
    </location>
</feature>
<evidence type="ECO:0000259" key="3">
    <source>
        <dbReference type="Pfam" id="PF13464"/>
    </source>
</evidence>
<evidence type="ECO:0000256" key="1">
    <source>
        <dbReference type="SAM" id="MobiDB-lite"/>
    </source>
</evidence>
<dbReference type="Gene3D" id="1.10.260.40">
    <property type="entry name" value="lambda repressor-like DNA-binding domains"/>
    <property type="match status" value="1"/>
</dbReference>
<organism evidence="4 5">
    <name type="scientific">Franzmannia pantelleriensis</name>
    <dbReference type="NCBI Taxonomy" id="48727"/>
    <lineage>
        <taxon>Bacteria</taxon>
        <taxon>Pseudomonadati</taxon>
        <taxon>Pseudomonadota</taxon>
        <taxon>Gammaproteobacteria</taxon>
        <taxon>Oceanospirillales</taxon>
        <taxon>Halomonadaceae</taxon>
        <taxon>Franzmannia</taxon>
    </lineage>
</organism>
<dbReference type="Pfam" id="PF13413">
    <property type="entry name" value="HTH_25"/>
    <property type="match status" value="1"/>
</dbReference>
<evidence type="ECO:0000313" key="4">
    <source>
        <dbReference type="EMBL" id="SDM30886.1"/>
    </source>
</evidence>
<reference evidence="5" key="1">
    <citation type="submission" date="2016-10" db="EMBL/GenBank/DDBJ databases">
        <authorList>
            <person name="Varghese N."/>
            <person name="Submissions S."/>
        </authorList>
    </citation>
    <scope>NUCLEOTIDE SEQUENCE [LARGE SCALE GENOMIC DNA]</scope>
    <source>
        <strain evidence="5">AAP</strain>
    </source>
</reference>
<dbReference type="GO" id="GO:0003677">
    <property type="term" value="F:DNA binding"/>
    <property type="evidence" value="ECO:0007669"/>
    <property type="project" value="InterPro"/>
</dbReference>
<sequence length="352" mass="37241">MSDIHDNDVADFAPQSSPGDLLKRERERQGMPLDEVATALNLRPAVVRGLESDNYDEVPVAAYRRGYLRAYSRLLGIDDKPVITAYNNRFGGAETDRKVTPVHVTKPPSKLGAWLFKLVTLLVIVALIALTLLWWQSREGTDLLGMGGGEPVAVDTLDGTTITEGEADSEPLPPLPDDESDLGLVDDAPLTGDDALLADDPLLTDDAQPSVPADEPTGDPLVEAPALAEAPSEEGLAGEATAEDEPAVGDLADAASAEIEEAAAADDDGAADPGIIQLTFNEQSWTEIFDAGNQRVFVGLQEPGTQATVEGEPPFRLTVGNATGVELRYLGDQVDLVGYAGSNNVARFTLGE</sequence>
<dbReference type="Proteomes" id="UP000199107">
    <property type="component" value="Unassembled WGS sequence"/>
</dbReference>
<evidence type="ECO:0000256" key="2">
    <source>
        <dbReference type="SAM" id="Phobius"/>
    </source>
</evidence>
<dbReference type="CDD" id="cd00093">
    <property type="entry name" value="HTH_XRE"/>
    <property type="match status" value="1"/>
</dbReference>
<feature type="region of interest" description="Disordered" evidence="1">
    <location>
        <begin position="1"/>
        <end position="22"/>
    </location>
</feature>
<dbReference type="PANTHER" id="PTHR34475:SF1">
    <property type="entry name" value="CYTOSKELETON PROTEIN RODZ"/>
    <property type="match status" value="1"/>
</dbReference>
<dbReference type="InterPro" id="IPR025194">
    <property type="entry name" value="RodZ-like_C"/>
</dbReference>
<dbReference type="InterPro" id="IPR050400">
    <property type="entry name" value="Bact_Cytoskel_RodZ"/>
</dbReference>
<dbReference type="STRING" id="48727.SAMN05192555_111152"/>
<evidence type="ECO:0000313" key="5">
    <source>
        <dbReference type="Proteomes" id="UP000199107"/>
    </source>
</evidence>
<dbReference type="EMBL" id="FNGH01000011">
    <property type="protein sequence ID" value="SDM30886.1"/>
    <property type="molecule type" value="Genomic_DNA"/>
</dbReference>
<accession>A0A1G9S5Y2</accession>
<keyword evidence="5" id="KW-1185">Reference proteome</keyword>
<protein>
    <submittedName>
        <fullName evidence="4">Transcriptional regulator, XRE family</fullName>
    </submittedName>
</protein>
<dbReference type="AlphaFoldDB" id="A0A1G9S5Y2"/>
<keyword evidence="2" id="KW-0472">Membrane</keyword>
<feature type="domain" description="Cytoskeleton protein RodZ-like C-terminal" evidence="3">
    <location>
        <begin position="277"/>
        <end position="349"/>
    </location>
</feature>
<name>A0A1G9S5Y2_9GAMM</name>
<dbReference type="OrthoDB" id="9790252at2"/>
<keyword evidence="2" id="KW-1133">Transmembrane helix</keyword>
<dbReference type="RefSeq" id="WP_089659305.1">
    <property type="nucleotide sequence ID" value="NZ_FNGH01000011.1"/>
</dbReference>